<proteinExistence type="predicted"/>
<dbReference type="RefSeq" id="WP_344471040.1">
    <property type="nucleotide sequence ID" value="NZ_BAAAQX010000002.1"/>
</dbReference>
<dbReference type="InterPro" id="IPR020472">
    <property type="entry name" value="WD40_PAC1"/>
</dbReference>
<dbReference type="Proteomes" id="UP001499843">
    <property type="component" value="Unassembled WGS sequence"/>
</dbReference>
<dbReference type="Pfam" id="PF00400">
    <property type="entry name" value="WD40"/>
    <property type="match status" value="13"/>
</dbReference>
<dbReference type="PRINTS" id="PR00320">
    <property type="entry name" value="GPROTEINBRPT"/>
</dbReference>
<dbReference type="PANTHER" id="PTHR19879">
    <property type="entry name" value="TRANSCRIPTION INITIATION FACTOR TFIID"/>
    <property type="match status" value="1"/>
</dbReference>
<feature type="repeat" description="WD" evidence="3">
    <location>
        <begin position="838"/>
        <end position="879"/>
    </location>
</feature>
<dbReference type="SMART" id="SM00320">
    <property type="entry name" value="WD40"/>
    <property type="match status" value="13"/>
</dbReference>
<feature type="repeat" description="WD" evidence="3">
    <location>
        <begin position="1239"/>
        <end position="1280"/>
    </location>
</feature>
<name>A0ABP5P139_9ACTN</name>
<evidence type="ECO:0000256" key="2">
    <source>
        <dbReference type="ARBA" id="ARBA00022737"/>
    </source>
</evidence>
<feature type="repeat" description="WD" evidence="3">
    <location>
        <begin position="1104"/>
        <end position="1145"/>
    </location>
</feature>
<evidence type="ECO:0000313" key="7">
    <source>
        <dbReference type="Proteomes" id="UP001499843"/>
    </source>
</evidence>
<dbReference type="PROSITE" id="PS50294">
    <property type="entry name" value="WD_REPEATS_REGION"/>
    <property type="match status" value="12"/>
</dbReference>
<dbReference type="InterPro" id="IPR019775">
    <property type="entry name" value="WD40_repeat_CS"/>
</dbReference>
<dbReference type="NCBIfam" id="NF047832">
    <property type="entry name" value="caspase_w_EACC1"/>
    <property type="match status" value="1"/>
</dbReference>
<dbReference type="PANTHER" id="PTHR19879:SF9">
    <property type="entry name" value="TRANSCRIPTION INITIATION FACTOR TFIID SUBUNIT 5"/>
    <property type="match status" value="1"/>
</dbReference>
<keyword evidence="1 3" id="KW-0853">WD repeat</keyword>
<feature type="repeat" description="WD" evidence="3">
    <location>
        <begin position="928"/>
        <end position="969"/>
    </location>
</feature>
<dbReference type="SUPFAM" id="SSF50978">
    <property type="entry name" value="WD40 repeat-like"/>
    <property type="match status" value="3"/>
</dbReference>
<feature type="repeat" description="WD" evidence="3">
    <location>
        <begin position="972"/>
        <end position="1013"/>
    </location>
</feature>
<gene>
    <name evidence="6" type="ORF">GCM10009850_009900</name>
</gene>
<dbReference type="Gene3D" id="2.130.10.10">
    <property type="entry name" value="YVTN repeat-like/Quinoprotein amine dehydrogenase"/>
    <property type="match status" value="5"/>
</dbReference>
<dbReference type="InterPro" id="IPR001680">
    <property type="entry name" value="WD40_rpt"/>
</dbReference>
<evidence type="ECO:0000313" key="6">
    <source>
        <dbReference type="EMBL" id="GAA2205532.1"/>
    </source>
</evidence>
<dbReference type="SUPFAM" id="SSF52540">
    <property type="entry name" value="P-loop containing nucleoside triphosphate hydrolases"/>
    <property type="match status" value="1"/>
</dbReference>
<dbReference type="EMBL" id="BAAAQX010000002">
    <property type="protein sequence ID" value="GAA2205532.1"/>
    <property type="molecule type" value="Genomic_DNA"/>
</dbReference>
<dbReference type="PROSITE" id="PS50082">
    <property type="entry name" value="WD_REPEATS_2"/>
    <property type="match status" value="13"/>
</dbReference>
<evidence type="ECO:0000256" key="3">
    <source>
        <dbReference type="PROSITE-ProRule" id="PRU00221"/>
    </source>
</evidence>
<comment type="caution">
    <text evidence="6">The sequence shown here is derived from an EMBL/GenBank/DDBJ whole genome shotgun (WGS) entry which is preliminary data.</text>
</comment>
<evidence type="ECO:0000256" key="4">
    <source>
        <dbReference type="SAM" id="MobiDB-lite"/>
    </source>
</evidence>
<evidence type="ECO:0000256" key="1">
    <source>
        <dbReference type="ARBA" id="ARBA00022574"/>
    </source>
</evidence>
<feature type="repeat" description="WD" evidence="3">
    <location>
        <begin position="1017"/>
        <end position="1058"/>
    </location>
</feature>
<dbReference type="InterPro" id="IPR049052">
    <property type="entry name" value="nSTAND1"/>
</dbReference>
<dbReference type="InterPro" id="IPR015943">
    <property type="entry name" value="WD40/YVTN_repeat-like_dom_sf"/>
</dbReference>
<keyword evidence="7" id="KW-1185">Reference proteome</keyword>
<dbReference type="Gene3D" id="3.40.50.1460">
    <property type="match status" value="1"/>
</dbReference>
<feature type="repeat" description="WD" evidence="3">
    <location>
        <begin position="1059"/>
        <end position="1100"/>
    </location>
</feature>
<feature type="repeat" description="WD" evidence="3">
    <location>
        <begin position="1194"/>
        <end position="1235"/>
    </location>
</feature>
<dbReference type="CDD" id="cd00200">
    <property type="entry name" value="WD40"/>
    <property type="match status" value="2"/>
</dbReference>
<reference evidence="7" key="1">
    <citation type="journal article" date="2019" name="Int. J. Syst. Evol. Microbiol.">
        <title>The Global Catalogue of Microorganisms (GCM) 10K type strain sequencing project: providing services to taxonomists for standard genome sequencing and annotation.</title>
        <authorList>
            <consortium name="The Broad Institute Genomics Platform"/>
            <consortium name="The Broad Institute Genome Sequencing Center for Infectious Disease"/>
            <person name="Wu L."/>
            <person name="Ma J."/>
        </authorList>
    </citation>
    <scope>NUCLEOTIDE SEQUENCE [LARGE SCALE GENOMIC DNA]</scope>
    <source>
        <strain evidence="7">JCM 16114</strain>
    </source>
</reference>
<dbReference type="PROSITE" id="PS00678">
    <property type="entry name" value="WD_REPEATS_1"/>
    <property type="match status" value="9"/>
</dbReference>
<accession>A0ABP5P139</accession>
<feature type="repeat" description="WD" evidence="3">
    <location>
        <begin position="883"/>
        <end position="924"/>
    </location>
</feature>
<protein>
    <recommendedName>
        <fullName evidence="5">Novel STAND NTPase 1 domain-containing protein</fullName>
    </recommendedName>
</protein>
<dbReference type="Pfam" id="PF20703">
    <property type="entry name" value="nSTAND1"/>
    <property type="match status" value="1"/>
</dbReference>
<dbReference type="Gene3D" id="3.40.50.300">
    <property type="entry name" value="P-loop containing nucleotide triphosphate hydrolases"/>
    <property type="match status" value="1"/>
</dbReference>
<dbReference type="InterPro" id="IPR036322">
    <property type="entry name" value="WD40_repeat_dom_sf"/>
</dbReference>
<dbReference type="InterPro" id="IPR027417">
    <property type="entry name" value="P-loop_NTPase"/>
</dbReference>
<feature type="region of interest" description="Disordered" evidence="4">
    <location>
        <begin position="250"/>
        <end position="286"/>
    </location>
</feature>
<feature type="repeat" description="WD" evidence="3">
    <location>
        <begin position="1149"/>
        <end position="1190"/>
    </location>
</feature>
<keyword evidence="2" id="KW-0677">Repeat</keyword>
<evidence type="ECO:0000259" key="5">
    <source>
        <dbReference type="Pfam" id="PF20703"/>
    </source>
</evidence>
<feature type="repeat" description="WD" evidence="3">
    <location>
        <begin position="1374"/>
        <end position="1407"/>
    </location>
</feature>
<feature type="domain" description="Novel STAND NTPase 1" evidence="5">
    <location>
        <begin position="288"/>
        <end position="682"/>
    </location>
</feature>
<sequence length="1496" mass="155595">MTEDDSTTLERTRLVRPVGRNDPPLLLASEGARVVVAGTGAHRPSSRLPQVPAVPATVNDLGQCLVERAGLAPQQLTVLLDPATPANLGEALEKAAREATGVLMFHFVGHALFSPDNELHLATRATVDLGQGVPGYQALPYAMVRQILGSSRAEHVVVVLDCCFTGGNRPVPAKAMEQTFDTSWRGAYVLTSASKDENSWALPGVRHTALTGALLRLLNEGDPAGPAAFTLDHVHHHLARVLPAAGFPRPRRQAGELKGLPPLAINPGDQSAQRSGPPLSAPGDLNSPYRGLAAYGRDHARLYFGREEATRSLAARARQALRPAGPPVVIGSQAFEAGGPLIVTGPSGCGKTSLLHAGLIPALQEDIGRSVVLTPGALPVAALARELAALGGGDPERLRAVIESDPGAAPRGLPRRTLVVVDQFEELFALCGDETARRRFVEALVELSRSAAVVIAVRGDFFGRCAAYPGLLEAMRRPEIVAPMSAAELRRVIEEPATGSGLSVEAGLTELILEDLQALAGTDDLLPLLSHALLATWQRRTGGVLTMDGYRSAGGVARAVALSGEETLRRLGAESEPVARGLLVPLVHVDPQAGALRRRVPVAELSSGSASVEGQVLAEFVRARLVTLTVTDGGEQAELAHEALVRAWPRLGNWAETARAGLLVRRRLAEDAELWQRDGQNSSYLYTDDRLSTAHAAVAALPAASAPASRTPRAPAARDANGAITPVEREFLDASRRRQLRRTQITRGAIATLSLLLLVAAAGAVVALVQTSGATRLAGEAGVQRDEALSRQLAAVAATTRDTSLGSQLALAAYRLSATPEARGALLGSLSRPVGARMTGHTASVERVAYRPDGRVAATASGDTTARLWNVTDALRPKSAGVVKGHTGGVLAVAFSKSGKVLATGSADNTARLWEVSDTAKPRALATLKGHKEQVGSVSFSPEGNLLATASTDGTMRLWNVKNPAKAAQVATVTQDSDLTRAAFSPDGRLVAVASTDGTIRLLDVRTPAKPAVLATLTSAEGAVRSVTFAPNGRYLASSSATGKVQVWDITATELVGTASGHSGAVDDVVFSPDGAVLASASADATVDLWSVENPREPERTTTLAGFPDAVTGVAFSPNGQNLLASAVDGVARLWNVSNTSRTSPFARLGLHTEQVNGVAIAKGGVTLATASDDETVRLWNISDPAVATPEGTVSGHTEQVQSVAFNPEGTRLVTASDDKTAKIWDVSETATPKLLGTLTGHTDGVRSAAYGPDGKTVVTTGRDGRTLLWNVATPSSPKQVATVGASDRRVTTAVFRPDGRMLATGSGTGSVRLWDLAKPADPRSLATFSAGSGSVRDLRFSRDGKTLAIASSDGTARLWNVAAPASAKKLADLPGHSGAVSAVAFSGDDRTLVTASQDSTVRVWNVVTPARPTLWAVFEGRGASGDVELGPDGTVLAAASGSATQLWGLNVEQATANVCEASGTSISRTEWAQYLPGRPYSPPCVTATASASAAS</sequence>
<feature type="repeat" description="WD" evidence="3">
    <location>
        <begin position="1284"/>
        <end position="1325"/>
    </location>
</feature>
<organism evidence="6 7">
    <name type="scientific">Nonomuraea monospora</name>
    <dbReference type="NCBI Taxonomy" id="568818"/>
    <lineage>
        <taxon>Bacteria</taxon>
        <taxon>Bacillati</taxon>
        <taxon>Actinomycetota</taxon>
        <taxon>Actinomycetes</taxon>
        <taxon>Streptosporangiales</taxon>
        <taxon>Streptosporangiaceae</taxon>
        <taxon>Nonomuraea</taxon>
    </lineage>
</organism>
<feature type="repeat" description="WD" evidence="3">
    <location>
        <begin position="1329"/>
        <end position="1370"/>
    </location>
</feature>